<name>A0A137NQ59_CONC2</name>
<dbReference type="EMBL" id="KQ965093">
    <property type="protein sequence ID" value="KXN64882.1"/>
    <property type="molecule type" value="Genomic_DNA"/>
</dbReference>
<keyword evidence="3" id="KW-1185">Reference proteome</keyword>
<sequence length="358" mass="40848">MIEYEEDFNYQEYPQDAETFLLDQAAKQLAAKRRAHEETSNMSNKSKQPRGRPPIAKLQPPKTKASFTQAPATSTPKILEKEFNKLNAAKQEQYVRAYWQGDIITPIRDQLFKPKDEKPTLVPAEQEVARGKAKESATNSLVKKLLATEVSATIEDENTIDTYLVDKSTLIVKALENITVPPSSTKSYQTGIIFDIPKGHLLEVSSISKQPLKGGICLKLYRYYPGFNHQLQLELENPKETTQGIAEKEVMAVLSMRLWESSNKKKPIIPYKWLDHQFTTTNERKYCPRTKVKIKDKLVIAYIDNGLGLSFISEQLAESLRIKVNDTRRITFLTVNREDQSRGVTKEVSLSTRRISIR</sequence>
<proteinExistence type="predicted"/>
<dbReference type="InterPro" id="IPR036157">
    <property type="entry name" value="dUTPase-like_sf"/>
</dbReference>
<evidence type="ECO:0000313" key="2">
    <source>
        <dbReference type="EMBL" id="KXN64882.1"/>
    </source>
</evidence>
<dbReference type="AlphaFoldDB" id="A0A137NQ59"/>
<organism evidence="2 3">
    <name type="scientific">Conidiobolus coronatus (strain ATCC 28846 / CBS 209.66 / NRRL 28638)</name>
    <name type="common">Delacroixia coronata</name>
    <dbReference type="NCBI Taxonomy" id="796925"/>
    <lineage>
        <taxon>Eukaryota</taxon>
        <taxon>Fungi</taxon>
        <taxon>Fungi incertae sedis</taxon>
        <taxon>Zoopagomycota</taxon>
        <taxon>Entomophthoromycotina</taxon>
        <taxon>Entomophthoromycetes</taxon>
        <taxon>Entomophthorales</taxon>
        <taxon>Ancylistaceae</taxon>
        <taxon>Conidiobolus</taxon>
    </lineage>
</organism>
<accession>A0A137NQ59</accession>
<evidence type="ECO:0000256" key="1">
    <source>
        <dbReference type="SAM" id="MobiDB-lite"/>
    </source>
</evidence>
<protein>
    <submittedName>
        <fullName evidence="2">Uncharacterized protein</fullName>
    </submittedName>
</protein>
<dbReference type="SUPFAM" id="SSF51283">
    <property type="entry name" value="dUTPase-like"/>
    <property type="match status" value="1"/>
</dbReference>
<gene>
    <name evidence="2" type="ORF">CONCODRAFT_74572</name>
</gene>
<feature type="region of interest" description="Disordered" evidence="1">
    <location>
        <begin position="27"/>
        <end position="72"/>
    </location>
</feature>
<evidence type="ECO:0000313" key="3">
    <source>
        <dbReference type="Proteomes" id="UP000070444"/>
    </source>
</evidence>
<dbReference type="Proteomes" id="UP000070444">
    <property type="component" value="Unassembled WGS sequence"/>
</dbReference>
<reference evidence="2 3" key="1">
    <citation type="journal article" date="2015" name="Genome Biol. Evol.">
        <title>Phylogenomic analyses indicate that early fungi evolved digesting cell walls of algal ancestors of land plants.</title>
        <authorList>
            <person name="Chang Y."/>
            <person name="Wang S."/>
            <person name="Sekimoto S."/>
            <person name="Aerts A.L."/>
            <person name="Choi C."/>
            <person name="Clum A."/>
            <person name="LaButti K.M."/>
            <person name="Lindquist E.A."/>
            <person name="Yee Ngan C."/>
            <person name="Ohm R.A."/>
            <person name="Salamov A.A."/>
            <person name="Grigoriev I.V."/>
            <person name="Spatafora J.W."/>
            <person name="Berbee M.L."/>
        </authorList>
    </citation>
    <scope>NUCLEOTIDE SEQUENCE [LARGE SCALE GENOMIC DNA]</scope>
    <source>
        <strain evidence="2 3">NRRL 28638</strain>
    </source>
</reference>